<sequence length="257" mass="28243">MKAVREKSGFICDMDGVIYHGDALLPKALEFVNWLEAEKKDYLFLTNNSQRSREELHQKLRRLGIEVDAMRFYTAALATASFLANQCPNGSAYVIGDAGLTNALYQAGFSMNDVDPDYVVVGETSSYSFEKVSHAINLVLAGARLVGTNPDLVLPMGHKRYPGCGSLIAPIELATGRQAYFMGKPNPLMIRHALRCLACTREETVFIGDSMETDIIAGINSEVDTALVLSGTTAKEDLDLYSYRPRYVLNSVGDILD</sequence>
<dbReference type="AlphaFoldDB" id="A0A5K8A0S0"/>
<dbReference type="SFLD" id="SFLDG01139">
    <property type="entry name" value="C2.A:_Pyridoxal_Phosphate_Phos"/>
    <property type="match status" value="1"/>
</dbReference>
<dbReference type="PANTHER" id="PTHR19288">
    <property type="entry name" value="4-NITROPHENYLPHOSPHATASE-RELATED"/>
    <property type="match status" value="1"/>
</dbReference>
<dbReference type="Pfam" id="PF13242">
    <property type="entry name" value="Hydrolase_like"/>
    <property type="match status" value="1"/>
</dbReference>
<dbReference type="SFLD" id="SFLDS00003">
    <property type="entry name" value="Haloacid_Dehalogenase"/>
    <property type="match status" value="1"/>
</dbReference>
<dbReference type="Pfam" id="PF13344">
    <property type="entry name" value="Hydrolase_6"/>
    <property type="match status" value="1"/>
</dbReference>
<dbReference type="RefSeq" id="WP_155313616.1">
    <property type="nucleotide sequence ID" value="NZ_AP021876.1"/>
</dbReference>
<dbReference type="Proteomes" id="UP000425960">
    <property type="component" value="Chromosome"/>
</dbReference>
<organism evidence="1 2">
    <name type="scientific">Desulfosarcina ovata subsp. sediminis</name>
    <dbReference type="NCBI Taxonomy" id="885957"/>
    <lineage>
        <taxon>Bacteria</taxon>
        <taxon>Pseudomonadati</taxon>
        <taxon>Thermodesulfobacteriota</taxon>
        <taxon>Desulfobacteria</taxon>
        <taxon>Desulfobacterales</taxon>
        <taxon>Desulfosarcinaceae</taxon>
        <taxon>Desulfosarcina</taxon>
    </lineage>
</organism>
<dbReference type="GO" id="GO:0005737">
    <property type="term" value="C:cytoplasm"/>
    <property type="evidence" value="ECO:0007669"/>
    <property type="project" value="TreeGrafter"/>
</dbReference>
<name>A0A5K8A0S0_9BACT</name>
<evidence type="ECO:0000313" key="1">
    <source>
        <dbReference type="EMBL" id="BBO85984.1"/>
    </source>
</evidence>
<dbReference type="SUPFAM" id="SSF56784">
    <property type="entry name" value="HAD-like"/>
    <property type="match status" value="1"/>
</dbReference>
<dbReference type="PANTHER" id="PTHR19288:SF46">
    <property type="entry name" value="HALOACID DEHALOGENASE-LIKE HYDROLASE DOMAIN-CONTAINING PROTEIN 2"/>
    <property type="match status" value="1"/>
</dbReference>
<gene>
    <name evidence="1" type="ORF">DSCO28_65500</name>
</gene>
<dbReference type="GO" id="GO:0016791">
    <property type="term" value="F:phosphatase activity"/>
    <property type="evidence" value="ECO:0007669"/>
    <property type="project" value="TreeGrafter"/>
</dbReference>
<proteinExistence type="predicted"/>
<dbReference type="KEGG" id="dov:DSCO28_65500"/>
<dbReference type="NCBIfam" id="TIGR01460">
    <property type="entry name" value="HAD-SF-IIA"/>
    <property type="match status" value="1"/>
</dbReference>
<dbReference type="InterPro" id="IPR036412">
    <property type="entry name" value="HAD-like_sf"/>
</dbReference>
<reference evidence="1 2" key="1">
    <citation type="submission" date="2019-11" db="EMBL/GenBank/DDBJ databases">
        <title>Comparative genomics of hydrocarbon-degrading Desulfosarcina strains.</title>
        <authorList>
            <person name="Watanabe M."/>
            <person name="Kojima H."/>
            <person name="Fukui M."/>
        </authorList>
    </citation>
    <scope>NUCLEOTIDE SEQUENCE [LARGE SCALE GENOMIC DNA]</scope>
    <source>
        <strain evidence="1 2">28bB2T</strain>
    </source>
</reference>
<protein>
    <submittedName>
        <fullName evidence="1">Haloacid dehalogenase</fullName>
    </submittedName>
</protein>
<evidence type="ECO:0000313" key="2">
    <source>
        <dbReference type="Proteomes" id="UP000425960"/>
    </source>
</evidence>
<dbReference type="InterPro" id="IPR006357">
    <property type="entry name" value="HAD-SF_hydro_IIA"/>
</dbReference>
<dbReference type="InterPro" id="IPR023214">
    <property type="entry name" value="HAD_sf"/>
</dbReference>
<dbReference type="Gene3D" id="3.40.50.1000">
    <property type="entry name" value="HAD superfamily/HAD-like"/>
    <property type="match status" value="2"/>
</dbReference>
<dbReference type="EMBL" id="AP021876">
    <property type="protein sequence ID" value="BBO85984.1"/>
    <property type="molecule type" value="Genomic_DNA"/>
</dbReference>
<dbReference type="CDD" id="cd07530">
    <property type="entry name" value="HAD_Pase_UmpH-like"/>
    <property type="match status" value="1"/>
</dbReference>
<accession>A0A5K8A0S0</accession>